<comment type="similarity">
    <text evidence="1 2">Belongs to the UPF0231 family.</text>
</comment>
<sequence length="133" mass="15497">MLQQLVAVVHHSVSNMDFQFTSQLGSIIVKCSMEHEAIANWFNSEVRSDSNKIQDLLHRLQLLKAQEEFTLIGHEYTLFVNQEEIMVLANNLMIENDQPLEDDFHYYDEESIAFCGTDDFIHLLQAYLDFTQP</sequence>
<dbReference type="EMBL" id="UGTV01000015">
    <property type="protein sequence ID" value="SUC10004.1"/>
    <property type="molecule type" value="Genomic_DNA"/>
</dbReference>
<evidence type="ECO:0000256" key="2">
    <source>
        <dbReference type="HAMAP-Rule" id="MF_01053"/>
    </source>
</evidence>
<protein>
    <recommendedName>
        <fullName evidence="2">UPF0231 protein NCTC11621_01043</fullName>
    </recommendedName>
</protein>
<dbReference type="PIRSF" id="PIRSF006287">
    <property type="entry name" value="UCP006287"/>
    <property type="match status" value="1"/>
</dbReference>
<evidence type="ECO:0000313" key="4">
    <source>
        <dbReference type="Proteomes" id="UP000254704"/>
    </source>
</evidence>
<evidence type="ECO:0000256" key="1">
    <source>
        <dbReference type="ARBA" id="ARBA00005367"/>
    </source>
</evidence>
<dbReference type="NCBIfam" id="NF003575">
    <property type="entry name" value="PRK05248.1-2"/>
    <property type="match status" value="1"/>
</dbReference>
<dbReference type="Proteomes" id="UP000254704">
    <property type="component" value="Unassembled WGS sequence"/>
</dbReference>
<dbReference type="AlphaFoldDB" id="A0A379EV24"/>
<gene>
    <name evidence="3" type="ORF">NCTC11621_01043</name>
</gene>
<dbReference type="HAMAP" id="MF_01053">
    <property type="entry name" value="UPF0231"/>
    <property type="match status" value="1"/>
</dbReference>
<reference evidence="3 4" key="1">
    <citation type="submission" date="2018-06" db="EMBL/GenBank/DDBJ databases">
        <authorList>
            <consortium name="Pathogen Informatics"/>
            <person name="Doyle S."/>
        </authorList>
    </citation>
    <scope>NUCLEOTIDE SEQUENCE [LARGE SCALE GENOMIC DNA]</scope>
    <source>
        <strain evidence="3 4">NCTC11621</strain>
    </source>
</reference>
<proteinExistence type="inferred from homology"/>
<accession>A0A379EV24</accession>
<name>A0A379EV24_9PAST</name>
<evidence type="ECO:0000313" key="3">
    <source>
        <dbReference type="EMBL" id="SUC10004.1"/>
    </source>
</evidence>
<dbReference type="Pfam" id="PF06062">
    <property type="entry name" value="UPF0231"/>
    <property type="match status" value="1"/>
</dbReference>
<dbReference type="InterPro" id="IPR008249">
    <property type="entry name" value="UPF0231"/>
</dbReference>
<organism evidence="3 4">
    <name type="scientific">Pasteurella canis</name>
    <dbReference type="NCBI Taxonomy" id="753"/>
    <lineage>
        <taxon>Bacteria</taxon>
        <taxon>Pseudomonadati</taxon>
        <taxon>Pseudomonadota</taxon>
        <taxon>Gammaproteobacteria</taxon>
        <taxon>Pasteurellales</taxon>
        <taxon>Pasteurellaceae</taxon>
        <taxon>Pasteurella</taxon>
    </lineage>
</organism>